<sequence length="440" mass="48744">MYLPRKRELSRKNSVFIICVSVLISLIILSVCSYSVARWLRVRYSEPKYLPGHILKRQWRQWRPGNSSYGQVPTHGQANGHDTSYRGAGQSGPEMTSRSSGNARNNNHNDSNNGPQRETSIRSVMTLPAYSASPKPTEQVIAREGERAGMDMVVEFPETAEEEESRREDQMEALYQLRVQRRYQLAVREARRRERREARARGESIRLDELRQDLRDRGINSSSAASSIIAEYRARERERRIASVSYADLGHVRHDGTRLRADSHNSDSDQRPLLQNADMQESSPSLTTVPTTRSQVQSFASTVSVDADSLALRPVSTHASSVRPVAAVVEEGDLGTFELPPPGYDQLDWGEAPAYEGPINQSAREIRLPEITRLPSIHINLASPISNSPATPTPVEDVVSQQPNLASGNTAVEAEVSPETAASRDVTAESSDRPSAGPPA</sequence>
<keyword evidence="2" id="KW-1133">Transmembrane helix</keyword>
<dbReference type="RefSeq" id="XP_056788141.1">
    <property type="nucleotide sequence ID" value="XM_056936206.1"/>
</dbReference>
<keyword evidence="2" id="KW-0812">Transmembrane</keyword>
<evidence type="ECO:0000256" key="2">
    <source>
        <dbReference type="SAM" id="Phobius"/>
    </source>
</evidence>
<organism evidence="3 4">
    <name type="scientific">Penicillium diatomitis</name>
    <dbReference type="NCBI Taxonomy" id="2819901"/>
    <lineage>
        <taxon>Eukaryota</taxon>
        <taxon>Fungi</taxon>
        <taxon>Dikarya</taxon>
        <taxon>Ascomycota</taxon>
        <taxon>Pezizomycotina</taxon>
        <taxon>Eurotiomycetes</taxon>
        <taxon>Eurotiomycetidae</taxon>
        <taxon>Eurotiales</taxon>
        <taxon>Aspergillaceae</taxon>
        <taxon>Penicillium</taxon>
    </lineage>
</organism>
<keyword evidence="4" id="KW-1185">Reference proteome</keyword>
<evidence type="ECO:0000313" key="4">
    <source>
        <dbReference type="Proteomes" id="UP001148312"/>
    </source>
</evidence>
<protein>
    <submittedName>
        <fullName evidence="3">Uncharacterized protein</fullName>
    </submittedName>
</protein>
<dbReference type="EMBL" id="JAPWDQ010000009">
    <property type="protein sequence ID" value="KAJ5480711.1"/>
    <property type="molecule type" value="Genomic_DNA"/>
</dbReference>
<feature type="compositionally biased region" description="Polar residues" evidence="1">
    <location>
        <begin position="66"/>
        <end position="82"/>
    </location>
</feature>
<feature type="region of interest" description="Disordered" evidence="1">
    <location>
        <begin position="384"/>
        <end position="440"/>
    </location>
</feature>
<feature type="region of interest" description="Disordered" evidence="1">
    <location>
        <begin position="66"/>
        <end position="118"/>
    </location>
</feature>
<feature type="compositionally biased region" description="Low complexity" evidence="1">
    <location>
        <begin position="97"/>
        <end position="114"/>
    </location>
</feature>
<reference evidence="3" key="1">
    <citation type="submission" date="2022-12" db="EMBL/GenBank/DDBJ databases">
        <authorList>
            <person name="Petersen C."/>
        </authorList>
    </citation>
    <scope>NUCLEOTIDE SEQUENCE</scope>
    <source>
        <strain evidence="3">IBT 30728</strain>
    </source>
</reference>
<evidence type="ECO:0000313" key="3">
    <source>
        <dbReference type="EMBL" id="KAJ5480711.1"/>
    </source>
</evidence>
<dbReference type="GeneID" id="81626455"/>
<dbReference type="Proteomes" id="UP001148312">
    <property type="component" value="Unassembled WGS sequence"/>
</dbReference>
<proteinExistence type="predicted"/>
<accession>A0A9X0BSK3</accession>
<feature type="transmembrane region" description="Helical" evidence="2">
    <location>
        <begin position="15"/>
        <end position="37"/>
    </location>
</feature>
<reference evidence="3" key="2">
    <citation type="journal article" date="2023" name="IMA Fungus">
        <title>Comparative genomic study of the Penicillium genus elucidates a diverse pangenome and 15 lateral gene transfer events.</title>
        <authorList>
            <person name="Petersen C."/>
            <person name="Sorensen T."/>
            <person name="Nielsen M.R."/>
            <person name="Sondergaard T.E."/>
            <person name="Sorensen J.L."/>
            <person name="Fitzpatrick D.A."/>
            <person name="Frisvad J.C."/>
            <person name="Nielsen K.L."/>
        </authorList>
    </citation>
    <scope>NUCLEOTIDE SEQUENCE</scope>
    <source>
        <strain evidence="3">IBT 30728</strain>
    </source>
</reference>
<name>A0A9X0BSK3_9EURO</name>
<keyword evidence="2" id="KW-0472">Membrane</keyword>
<feature type="compositionally biased region" description="Polar residues" evidence="1">
    <location>
        <begin position="399"/>
        <end position="410"/>
    </location>
</feature>
<comment type="caution">
    <text evidence="3">The sequence shown here is derived from an EMBL/GenBank/DDBJ whole genome shotgun (WGS) entry which is preliminary data.</text>
</comment>
<evidence type="ECO:0000256" key="1">
    <source>
        <dbReference type="SAM" id="MobiDB-lite"/>
    </source>
</evidence>
<gene>
    <name evidence="3" type="ORF">N7539_006605</name>
</gene>
<dbReference type="AlphaFoldDB" id="A0A9X0BSK3"/>